<evidence type="ECO:0000256" key="4">
    <source>
        <dbReference type="ARBA" id="ARBA00022827"/>
    </source>
</evidence>
<dbReference type="InterPro" id="IPR016169">
    <property type="entry name" value="FAD-bd_PCMH_sub2"/>
</dbReference>
<organism evidence="7 8">
    <name type="scientific">Nocardia pseudobrasiliensis</name>
    <dbReference type="NCBI Taxonomy" id="45979"/>
    <lineage>
        <taxon>Bacteria</taxon>
        <taxon>Bacillati</taxon>
        <taxon>Actinomycetota</taxon>
        <taxon>Actinomycetes</taxon>
        <taxon>Mycobacteriales</taxon>
        <taxon>Nocardiaceae</taxon>
        <taxon>Nocardia</taxon>
    </lineage>
</organism>
<reference evidence="7 8" key="1">
    <citation type="submission" date="2018-07" db="EMBL/GenBank/DDBJ databases">
        <title>Genomic Encyclopedia of Type Strains, Phase IV (KMG-IV): sequencing the most valuable type-strain genomes for metagenomic binning, comparative biology and taxonomic classification.</title>
        <authorList>
            <person name="Goeker M."/>
        </authorList>
    </citation>
    <scope>NUCLEOTIDE SEQUENCE [LARGE SCALE GENOMIC DNA]</scope>
    <source>
        <strain evidence="7 8">DSM 44290</strain>
    </source>
</reference>
<comment type="cofactor">
    <cofactor evidence="1">
        <name>FAD</name>
        <dbReference type="ChEBI" id="CHEBI:57692"/>
    </cofactor>
</comment>
<sequence>MSLSRRELLVGAAIGAAATLGGSGSARAQGRVLTMGDPGYAAATLRGYNRRFLAQPQRVVLASTGEQVCEAVAAAVQQRMRPAVRAGGHCFDDFVDNPETQVLVDVGQLDEIGWDERYRAFSVGAGARLGAVYAGLDRWGVTIPAGICQGVGAGGHFSGGGYGPLSRRHGLVADHLFGVEVVTVDERGRARAVVATREGPHQDLWWAHTGGGGGNFGVVTRFLLRSPGVDGADPRAALPRSPDSLFTARMFVPIATEDMFVRLLRNYLDFFYRYRDPGNPFAGLYAPLSVRPTATGFAEMLILADAQAPDARDRLEAFVAAVCDGVSAPLLEPATRASYAETVQRVYYTPAPQPPRVKVKAAYLRRPYTDEQLRICYRRMVDASVIGESELEFLPFGAAINAVAPGATAMPARDSFLTMLIHTAWRLPGDDEHFLGWAREFYGALYADSGGVPVPDARNGGSYINYPDPDLADARFNRSGRAWHELYYGAGYARLQRVKARWDPGAVFAHRLAVRAR</sequence>
<dbReference type="Proteomes" id="UP000254869">
    <property type="component" value="Unassembled WGS sequence"/>
</dbReference>
<dbReference type="InterPro" id="IPR012951">
    <property type="entry name" value="BBE"/>
</dbReference>
<evidence type="ECO:0000259" key="6">
    <source>
        <dbReference type="PROSITE" id="PS51387"/>
    </source>
</evidence>
<evidence type="ECO:0000256" key="1">
    <source>
        <dbReference type="ARBA" id="ARBA00001974"/>
    </source>
</evidence>
<dbReference type="InterPro" id="IPR050416">
    <property type="entry name" value="FAD-linked_Oxidoreductase"/>
</dbReference>
<evidence type="ECO:0000313" key="7">
    <source>
        <dbReference type="EMBL" id="RDI63522.1"/>
    </source>
</evidence>
<comment type="caution">
    <text evidence="7">The sequence shown here is derived from an EMBL/GenBank/DDBJ whole genome shotgun (WGS) entry which is preliminary data.</text>
</comment>
<evidence type="ECO:0000256" key="3">
    <source>
        <dbReference type="ARBA" id="ARBA00022630"/>
    </source>
</evidence>
<dbReference type="InterPro" id="IPR006311">
    <property type="entry name" value="TAT_signal"/>
</dbReference>
<evidence type="ECO:0000256" key="2">
    <source>
        <dbReference type="ARBA" id="ARBA00005466"/>
    </source>
</evidence>
<comment type="similarity">
    <text evidence="2">Belongs to the oxygen-dependent FAD-linked oxidoreductase family.</text>
</comment>
<keyword evidence="5" id="KW-0560">Oxidoreductase</keyword>
<dbReference type="Pfam" id="PF01565">
    <property type="entry name" value="FAD_binding_4"/>
    <property type="match status" value="1"/>
</dbReference>
<keyword evidence="3" id="KW-0285">Flavoprotein</keyword>
<accession>A0A370HYE5</accession>
<keyword evidence="4" id="KW-0274">FAD</keyword>
<gene>
    <name evidence="7" type="ORF">DFR76_110219</name>
</gene>
<dbReference type="RefSeq" id="WP_068004689.1">
    <property type="nucleotide sequence ID" value="NZ_QQBC01000010.1"/>
</dbReference>
<dbReference type="AlphaFoldDB" id="A0A370HYE5"/>
<dbReference type="GO" id="GO:0016491">
    <property type="term" value="F:oxidoreductase activity"/>
    <property type="evidence" value="ECO:0007669"/>
    <property type="project" value="UniProtKB-KW"/>
</dbReference>
<dbReference type="PANTHER" id="PTHR42973:SF39">
    <property type="entry name" value="FAD-BINDING PCMH-TYPE DOMAIN-CONTAINING PROTEIN"/>
    <property type="match status" value="1"/>
</dbReference>
<dbReference type="PROSITE" id="PS51387">
    <property type="entry name" value="FAD_PCMH"/>
    <property type="match status" value="1"/>
</dbReference>
<feature type="domain" description="FAD-binding PCMH-type" evidence="6">
    <location>
        <begin position="52"/>
        <end position="229"/>
    </location>
</feature>
<dbReference type="EMBL" id="QQBC01000010">
    <property type="protein sequence ID" value="RDI63522.1"/>
    <property type="molecule type" value="Genomic_DNA"/>
</dbReference>
<dbReference type="InterPro" id="IPR036318">
    <property type="entry name" value="FAD-bd_PCMH-like_sf"/>
</dbReference>
<dbReference type="PROSITE" id="PS51318">
    <property type="entry name" value="TAT"/>
    <property type="match status" value="1"/>
</dbReference>
<name>A0A370HYE5_9NOCA</name>
<dbReference type="InterPro" id="IPR006094">
    <property type="entry name" value="Oxid_FAD_bind_N"/>
</dbReference>
<proteinExistence type="inferred from homology"/>
<dbReference type="InterPro" id="IPR016166">
    <property type="entry name" value="FAD-bd_PCMH"/>
</dbReference>
<protein>
    <submittedName>
        <fullName evidence="7">FAD/FMN-containing dehydrogenase</fullName>
    </submittedName>
</protein>
<dbReference type="STRING" id="1210086.GCA_001613105_05917"/>
<dbReference type="GO" id="GO:0071949">
    <property type="term" value="F:FAD binding"/>
    <property type="evidence" value="ECO:0007669"/>
    <property type="project" value="InterPro"/>
</dbReference>
<evidence type="ECO:0000256" key="5">
    <source>
        <dbReference type="ARBA" id="ARBA00023002"/>
    </source>
</evidence>
<evidence type="ECO:0000313" key="8">
    <source>
        <dbReference type="Proteomes" id="UP000254869"/>
    </source>
</evidence>
<dbReference type="Gene3D" id="3.40.462.20">
    <property type="match status" value="1"/>
</dbReference>
<dbReference type="SUPFAM" id="SSF56176">
    <property type="entry name" value="FAD-binding/transporter-associated domain-like"/>
    <property type="match status" value="1"/>
</dbReference>
<dbReference type="PANTHER" id="PTHR42973">
    <property type="entry name" value="BINDING OXIDOREDUCTASE, PUTATIVE (AFU_ORTHOLOGUE AFUA_1G17690)-RELATED"/>
    <property type="match status" value="1"/>
</dbReference>
<keyword evidence="8" id="KW-1185">Reference proteome</keyword>
<dbReference type="Gene3D" id="3.30.465.10">
    <property type="match status" value="1"/>
</dbReference>
<dbReference type="Pfam" id="PF08031">
    <property type="entry name" value="BBE"/>
    <property type="match status" value="1"/>
</dbReference>